<evidence type="ECO:0000256" key="5">
    <source>
        <dbReference type="ARBA" id="ARBA00023002"/>
    </source>
</evidence>
<keyword evidence="10" id="KW-1185">Reference proteome</keyword>
<evidence type="ECO:0000256" key="7">
    <source>
        <dbReference type="HAMAP-Rule" id="MF_00412"/>
    </source>
</evidence>
<dbReference type="InterPro" id="IPR012134">
    <property type="entry name" value="Glu-5-SA_DH"/>
</dbReference>
<dbReference type="AlphaFoldDB" id="A0A844ZG32"/>
<dbReference type="OrthoDB" id="9809970at2"/>
<evidence type="ECO:0000313" key="10">
    <source>
        <dbReference type="Proteomes" id="UP000433104"/>
    </source>
</evidence>
<evidence type="ECO:0000256" key="1">
    <source>
        <dbReference type="ARBA" id="ARBA00004985"/>
    </source>
</evidence>
<dbReference type="InterPro" id="IPR016163">
    <property type="entry name" value="Ald_DH_C"/>
</dbReference>
<dbReference type="PANTHER" id="PTHR11063">
    <property type="entry name" value="GLUTAMATE SEMIALDEHYDE DEHYDROGENASE"/>
    <property type="match status" value="1"/>
</dbReference>
<dbReference type="NCBIfam" id="NF001221">
    <property type="entry name" value="PRK00197.1"/>
    <property type="match status" value="1"/>
</dbReference>
<comment type="subcellular location">
    <subcellularLocation>
        <location evidence="7">Cytoplasm</location>
    </subcellularLocation>
</comment>
<keyword evidence="3 7" id="KW-0641">Proline biosynthesis</keyword>
<reference evidence="9 10" key="1">
    <citation type="submission" date="2019-12" db="EMBL/GenBank/DDBJ databases">
        <title>Genomic-based taxomic classification of the family Erythrobacteraceae.</title>
        <authorList>
            <person name="Xu L."/>
        </authorList>
    </citation>
    <scope>NUCLEOTIDE SEQUENCE [LARGE SCALE GENOMIC DNA]</scope>
    <source>
        <strain evidence="9 10">MCCC 1A09962</strain>
    </source>
</reference>
<comment type="similarity">
    <text evidence="7">Belongs to the gamma-glutamyl phosphate reductase family.</text>
</comment>
<dbReference type="GO" id="GO:0005737">
    <property type="term" value="C:cytoplasm"/>
    <property type="evidence" value="ECO:0007669"/>
    <property type="project" value="UniProtKB-SubCell"/>
</dbReference>
<keyword evidence="2 7" id="KW-0028">Amino-acid biosynthesis</keyword>
<comment type="function">
    <text evidence="7">Catalyzes the NADPH-dependent reduction of L-glutamate 5-phosphate into L-glutamate 5-semialdehyde and phosphate. The product spontaneously undergoes cyclization to form 1-pyrroline-5-carboxylate.</text>
</comment>
<dbReference type="InterPro" id="IPR015590">
    <property type="entry name" value="Aldehyde_DH_dom"/>
</dbReference>
<dbReference type="EC" id="1.2.1.41" evidence="7"/>
<evidence type="ECO:0000256" key="3">
    <source>
        <dbReference type="ARBA" id="ARBA00022650"/>
    </source>
</evidence>
<dbReference type="CDD" id="cd07079">
    <property type="entry name" value="ALDH_F18-19_ProA-GPR"/>
    <property type="match status" value="1"/>
</dbReference>
<dbReference type="Gene3D" id="3.40.309.10">
    <property type="entry name" value="Aldehyde Dehydrogenase, Chain A, domain 2"/>
    <property type="match status" value="1"/>
</dbReference>
<dbReference type="Pfam" id="PF00171">
    <property type="entry name" value="Aldedh"/>
    <property type="match status" value="1"/>
</dbReference>
<dbReference type="InterPro" id="IPR000965">
    <property type="entry name" value="GPR_dom"/>
</dbReference>
<dbReference type="GO" id="GO:0050661">
    <property type="term" value="F:NADP binding"/>
    <property type="evidence" value="ECO:0007669"/>
    <property type="project" value="InterPro"/>
</dbReference>
<organism evidence="9 10">
    <name type="scientific">Parapontixanthobacter aurantiacus</name>
    <dbReference type="NCBI Taxonomy" id="1463599"/>
    <lineage>
        <taxon>Bacteria</taxon>
        <taxon>Pseudomonadati</taxon>
        <taxon>Pseudomonadota</taxon>
        <taxon>Alphaproteobacteria</taxon>
        <taxon>Sphingomonadales</taxon>
        <taxon>Erythrobacteraceae</taxon>
        <taxon>Parapontixanthobacter</taxon>
    </lineage>
</organism>
<dbReference type="PANTHER" id="PTHR11063:SF8">
    <property type="entry name" value="DELTA-1-PYRROLINE-5-CARBOXYLATE SYNTHASE"/>
    <property type="match status" value="1"/>
</dbReference>
<comment type="pathway">
    <text evidence="1 7">Amino-acid biosynthesis; L-proline biosynthesis; L-glutamate 5-semialdehyde from L-glutamate: step 2/2.</text>
</comment>
<dbReference type="Gene3D" id="3.40.605.10">
    <property type="entry name" value="Aldehyde Dehydrogenase, Chain A, domain 1"/>
    <property type="match status" value="1"/>
</dbReference>
<evidence type="ECO:0000259" key="8">
    <source>
        <dbReference type="Pfam" id="PF00171"/>
    </source>
</evidence>
<dbReference type="GO" id="GO:0055129">
    <property type="term" value="P:L-proline biosynthetic process"/>
    <property type="evidence" value="ECO:0007669"/>
    <property type="project" value="UniProtKB-UniRule"/>
</dbReference>
<comment type="catalytic activity">
    <reaction evidence="6 7">
        <text>L-glutamate 5-semialdehyde + phosphate + NADP(+) = L-glutamyl 5-phosphate + NADPH + H(+)</text>
        <dbReference type="Rhea" id="RHEA:19541"/>
        <dbReference type="ChEBI" id="CHEBI:15378"/>
        <dbReference type="ChEBI" id="CHEBI:43474"/>
        <dbReference type="ChEBI" id="CHEBI:57783"/>
        <dbReference type="ChEBI" id="CHEBI:58066"/>
        <dbReference type="ChEBI" id="CHEBI:58274"/>
        <dbReference type="ChEBI" id="CHEBI:58349"/>
        <dbReference type="EC" id="1.2.1.41"/>
    </reaction>
</comment>
<sequence>MTGETTRSTSDCIAQMARDAREAQREVALLDDAAKSAALREIANVLRASGEAILSANAKDLASGRDGGLAEAMLDRLALDEGRLEGIAGALENVAQLPDPVGEVISRDDRPNGLELSRVRIPIGVIGIIYESRPNVTIDAAALCFKSGNAAILRGGSEAVHSNRALMQAFGEGLEKAGIPRQIVQLVPTQDRAAVGAMLQASGLIDMIVPRGGKSLVERVQRDARVPVLAHLDGICHTYVDRSADPETAKQVAVNAKMRRPGICGAMETLLIDSAYPAAAELCTALADSGCELVGDGRARALDPRIEEANEEDWDTEYLAPKLSIAIVDGLDAALGHIARHSSGHTDAVIATDENVTERFLSEVDSAIVMANASSQFADGGEFGLGAEIGIATGRLHARGPVALEGLTTYKWQVRGSGQTRS</sequence>
<dbReference type="PROSITE" id="PS01223">
    <property type="entry name" value="PROA"/>
    <property type="match status" value="1"/>
</dbReference>
<name>A0A844ZG32_9SPHN</name>
<evidence type="ECO:0000256" key="4">
    <source>
        <dbReference type="ARBA" id="ARBA00022857"/>
    </source>
</evidence>
<dbReference type="PIRSF" id="PIRSF000151">
    <property type="entry name" value="GPR"/>
    <property type="match status" value="1"/>
</dbReference>
<dbReference type="InterPro" id="IPR016162">
    <property type="entry name" value="Ald_DH_N"/>
</dbReference>
<keyword evidence="5 7" id="KW-0560">Oxidoreductase</keyword>
<dbReference type="GO" id="GO:0004350">
    <property type="term" value="F:glutamate-5-semialdehyde dehydrogenase activity"/>
    <property type="evidence" value="ECO:0007669"/>
    <property type="project" value="UniProtKB-UniRule"/>
</dbReference>
<dbReference type="InterPro" id="IPR016161">
    <property type="entry name" value="Ald_DH/histidinol_DH"/>
</dbReference>
<gene>
    <name evidence="7" type="primary">proA</name>
    <name evidence="9" type="ORF">GRI38_12290</name>
</gene>
<dbReference type="NCBIfam" id="TIGR00407">
    <property type="entry name" value="proA"/>
    <property type="match status" value="1"/>
</dbReference>
<keyword evidence="4 7" id="KW-0521">NADP</keyword>
<proteinExistence type="inferred from homology"/>
<feature type="domain" description="Aldehyde dehydrogenase" evidence="8">
    <location>
        <begin position="3"/>
        <end position="275"/>
    </location>
</feature>
<dbReference type="InterPro" id="IPR020593">
    <property type="entry name" value="G-glutamylP_reductase_CS"/>
</dbReference>
<accession>A0A844ZG32</accession>
<dbReference type="Proteomes" id="UP000433104">
    <property type="component" value="Unassembled WGS sequence"/>
</dbReference>
<dbReference type="HAMAP" id="MF_00412">
    <property type="entry name" value="ProA"/>
    <property type="match status" value="1"/>
</dbReference>
<evidence type="ECO:0000256" key="2">
    <source>
        <dbReference type="ARBA" id="ARBA00022605"/>
    </source>
</evidence>
<dbReference type="SUPFAM" id="SSF53720">
    <property type="entry name" value="ALDH-like"/>
    <property type="match status" value="1"/>
</dbReference>
<protein>
    <recommendedName>
        <fullName evidence="7">Gamma-glutamyl phosphate reductase</fullName>
        <shortName evidence="7">GPR</shortName>
        <ecNumber evidence="7">1.2.1.41</ecNumber>
    </recommendedName>
    <alternativeName>
        <fullName evidence="7">Glutamate-5-semialdehyde dehydrogenase</fullName>
    </alternativeName>
    <alternativeName>
        <fullName evidence="7">Glutamyl-gamma-semialdehyde dehydrogenase</fullName>
        <shortName evidence="7">GSA dehydrogenase</shortName>
    </alternativeName>
</protein>
<comment type="caution">
    <text evidence="9">The sequence shown here is derived from an EMBL/GenBank/DDBJ whole genome shotgun (WGS) entry which is preliminary data.</text>
</comment>
<dbReference type="UniPathway" id="UPA00098">
    <property type="reaction ID" value="UER00360"/>
</dbReference>
<evidence type="ECO:0000313" key="9">
    <source>
        <dbReference type="EMBL" id="MXO86805.1"/>
    </source>
</evidence>
<evidence type="ECO:0000256" key="6">
    <source>
        <dbReference type="ARBA" id="ARBA00049024"/>
    </source>
</evidence>
<keyword evidence="7" id="KW-0963">Cytoplasm</keyword>
<dbReference type="EMBL" id="WTYW01000004">
    <property type="protein sequence ID" value="MXO86805.1"/>
    <property type="molecule type" value="Genomic_DNA"/>
</dbReference>